<dbReference type="EMBL" id="CP001013">
    <property type="protein sequence ID" value="ACB34845.1"/>
    <property type="molecule type" value="Genomic_DNA"/>
</dbReference>
<gene>
    <name evidence="5" type="ordered locus">Lcho_2580</name>
</gene>
<dbReference type="CDD" id="cd01002">
    <property type="entry name" value="PBP2_Ehub_like"/>
    <property type="match status" value="1"/>
</dbReference>
<keyword evidence="6" id="KW-1185">Reference proteome</keyword>
<dbReference type="AlphaFoldDB" id="B1Y790"/>
<protein>
    <submittedName>
        <fullName evidence="5">Extracellular solute-binding protein family 3</fullName>
    </submittedName>
</protein>
<proteinExistence type="predicted"/>
<feature type="domain" description="Solute-binding protein family 3/N-terminal" evidence="4">
    <location>
        <begin position="73"/>
        <end position="302"/>
    </location>
</feature>
<keyword evidence="3" id="KW-0812">Transmembrane</keyword>
<feature type="compositionally biased region" description="Polar residues" evidence="2">
    <location>
        <begin position="1"/>
        <end position="12"/>
    </location>
</feature>
<evidence type="ECO:0000313" key="6">
    <source>
        <dbReference type="Proteomes" id="UP000001693"/>
    </source>
</evidence>
<dbReference type="InterPro" id="IPR014337">
    <property type="entry name" value="Ectoine_EhuB"/>
</dbReference>
<dbReference type="eggNOG" id="COG0834">
    <property type="taxonomic scope" value="Bacteria"/>
</dbReference>
<dbReference type="GO" id="GO:0033294">
    <property type="term" value="F:ectoine binding"/>
    <property type="evidence" value="ECO:0007669"/>
    <property type="project" value="InterPro"/>
</dbReference>
<evidence type="ECO:0000256" key="2">
    <source>
        <dbReference type="SAM" id="MobiDB-lite"/>
    </source>
</evidence>
<evidence type="ECO:0000256" key="3">
    <source>
        <dbReference type="SAM" id="Phobius"/>
    </source>
</evidence>
<reference evidence="5 6" key="1">
    <citation type="submission" date="2008-03" db="EMBL/GenBank/DDBJ databases">
        <title>Complete sequence of Leptothrix cholodnii SP-6.</title>
        <authorList>
            <consortium name="US DOE Joint Genome Institute"/>
            <person name="Copeland A."/>
            <person name="Lucas S."/>
            <person name="Lapidus A."/>
            <person name="Glavina del Rio T."/>
            <person name="Dalin E."/>
            <person name="Tice H."/>
            <person name="Bruce D."/>
            <person name="Goodwin L."/>
            <person name="Pitluck S."/>
            <person name="Chertkov O."/>
            <person name="Brettin T."/>
            <person name="Detter J.C."/>
            <person name="Han C."/>
            <person name="Kuske C.R."/>
            <person name="Schmutz J."/>
            <person name="Larimer F."/>
            <person name="Land M."/>
            <person name="Hauser L."/>
            <person name="Kyrpides N."/>
            <person name="Lykidis A."/>
            <person name="Emerson D."/>
            <person name="Richardson P."/>
        </authorList>
    </citation>
    <scope>NUCLEOTIDE SEQUENCE [LARGE SCALE GENOMIC DNA]</scope>
    <source>
        <strain evidence="6">ATCC 51168 / LMG 8142 / SP-6</strain>
    </source>
</reference>
<dbReference type="GO" id="GO:0051470">
    <property type="term" value="P:ectoine transmembrane transport"/>
    <property type="evidence" value="ECO:0007669"/>
    <property type="project" value="InterPro"/>
</dbReference>
<feature type="region of interest" description="Disordered" evidence="2">
    <location>
        <begin position="1"/>
        <end position="24"/>
    </location>
</feature>
<dbReference type="Gene3D" id="3.40.190.10">
    <property type="entry name" value="Periplasmic binding protein-like II"/>
    <property type="match status" value="2"/>
</dbReference>
<evidence type="ECO:0000313" key="5">
    <source>
        <dbReference type="EMBL" id="ACB34845.1"/>
    </source>
</evidence>
<evidence type="ECO:0000259" key="4">
    <source>
        <dbReference type="SMART" id="SM00062"/>
    </source>
</evidence>
<organism evidence="5 6">
    <name type="scientific">Leptothrix cholodnii (strain ATCC 51168 / LMG 8142 / SP-6)</name>
    <name type="common">Leptothrix discophora (strain SP-6)</name>
    <dbReference type="NCBI Taxonomy" id="395495"/>
    <lineage>
        <taxon>Bacteria</taxon>
        <taxon>Pseudomonadati</taxon>
        <taxon>Pseudomonadota</taxon>
        <taxon>Betaproteobacteria</taxon>
        <taxon>Burkholderiales</taxon>
        <taxon>Sphaerotilaceae</taxon>
        <taxon>Leptothrix</taxon>
    </lineage>
</organism>
<feature type="transmembrane region" description="Helical" evidence="3">
    <location>
        <begin position="41"/>
        <end position="62"/>
    </location>
</feature>
<dbReference type="SUPFAM" id="SSF53850">
    <property type="entry name" value="Periplasmic binding protein-like II"/>
    <property type="match status" value="1"/>
</dbReference>
<dbReference type="SMART" id="SM00062">
    <property type="entry name" value="PBPb"/>
    <property type="match status" value="1"/>
</dbReference>
<dbReference type="HOGENOM" id="CLU_019602_2_0_4"/>
<keyword evidence="3" id="KW-1133">Transmembrane helix</keyword>
<dbReference type="PANTHER" id="PTHR35936:SF17">
    <property type="entry name" value="ARGININE-BINDING EXTRACELLULAR PROTEIN ARTP"/>
    <property type="match status" value="1"/>
</dbReference>
<dbReference type="STRING" id="395495.Lcho_2580"/>
<accession>B1Y790</accession>
<dbReference type="Proteomes" id="UP000001693">
    <property type="component" value="Chromosome"/>
</dbReference>
<dbReference type="InterPro" id="IPR001638">
    <property type="entry name" value="Solute-binding_3/MltF_N"/>
</dbReference>
<keyword evidence="3" id="KW-0472">Membrane</keyword>
<evidence type="ECO:0000256" key="1">
    <source>
        <dbReference type="ARBA" id="ARBA00022729"/>
    </source>
</evidence>
<sequence precursor="true">MNQNRRLAQQQAHHAKQEDAHHASGRTIHSIHVMKHTKLQAWALLVLIGTLIAMGMVVGTGGGPSGSHADDRPLRVGYALEAPYAYLDGRGRVGGESPEVLRALLRRMGGPEPQWVHQEFSTLIHELEIGRIDVIAAGLFITAERSQRVAFTRPTVAVRTGLLVAAGNPRKLSRLQDLAGQDRLRLAVIEGAVEARQAQASGVSSRQLLRVPDAQTGIAAVRTGRAAAMALSAPSLRWMLGQGDGRGLEVLDLADDPATAGIGYPAFAWRLDDPRRERFDRQLAAFVGSSEHLEIELRHGMSTADVELARRWKPGSQAGAPADRRLVHVAGAGS</sequence>
<dbReference type="PANTHER" id="PTHR35936">
    <property type="entry name" value="MEMBRANE-BOUND LYTIC MUREIN TRANSGLYCOSYLASE F"/>
    <property type="match status" value="1"/>
</dbReference>
<dbReference type="Pfam" id="PF00497">
    <property type="entry name" value="SBP_bac_3"/>
    <property type="match status" value="1"/>
</dbReference>
<name>B1Y790_LEPCP</name>
<keyword evidence="1" id="KW-0732">Signal</keyword>
<dbReference type="KEGG" id="lch:Lcho_2580"/>